<feature type="transmembrane region" description="Helical" evidence="5">
    <location>
        <begin position="81"/>
        <end position="99"/>
    </location>
</feature>
<evidence type="ECO:0000256" key="1">
    <source>
        <dbReference type="ARBA" id="ARBA00022679"/>
    </source>
</evidence>
<dbReference type="Proteomes" id="UP000291469">
    <property type="component" value="Chromosome"/>
</dbReference>
<keyword evidence="1" id="KW-0808">Transferase</keyword>
<name>A0A411YJL1_9ACTN</name>
<proteinExistence type="predicted"/>
<dbReference type="InterPro" id="IPR036890">
    <property type="entry name" value="HATPase_C_sf"/>
</dbReference>
<dbReference type="PANTHER" id="PTHR24421">
    <property type="entry name" value="NITRATE/NITRITE SENSOR PROTEIN NARX-RELATED"/>
    <property type="match status" value="1"/>
</dbReference>
<sequence>MRRRDRAPSAGAGHVPQVTFSTRDSRHRRAGDTTQYLARMSEQSLDRWTAIGSIVICASVAAPMLVWGFAAGTQPTVGPVWLWWTVYGTFVLALAALMLPGPGQRPRGRNLAVGVLVTSAVLAVLLLDSGQGWTPILMVFSAAMAASTWSRPAAIAVVVVQSLALLAGATLVADVHGIEVAIYVGFYGVMQAFVVVAQWLEARQSATRAELAATNVELQATQALLEESVRGAERVRIARDLHDAVGHQLTALSLELEVASHRAQPPASEHVTRARRLATDLLTEVRDTVGQLRSQPVELEAALAALCTDVQRPRIHLQVDEAIEVDEARLSALMRAAQEIVTNAIRHSEAENVWLRVSRHEDAIVLIGEDDGGGGADDISFGHGLTGLTERVHELGGRVSVEPGKGFRVTAQVPLPDPTVSATEVPAP</sequence>
<keyword evidence="5" id="KW-0812">Transmembrane</keyword>
<accession>A0A411YJL1</accession>
<dbReference type="AlphaFoldDB" id="A0A411YJL1"/>
<dbReference type="CDD" id="cd16917">
    <property type="entry name" value="HATPase_UhpB-NarQ-NarX-like"/>
    <property type="match status" value="1"/>
</dbReference>
<dbReference type="InterPro" id="IPR050482">
    <property type="entry name" value="Sensor_HK_TwoCompSys"/>
</dbReference>
<feature type="region of interest" description="Disordered" evidence="4">
    <location>
        <begin position="1"/>
        <end position="31"/>
    </location>
</feature>
<feature type="transmembrane region" description="Helical" evidence="5">
    <location>
        <begin position="111"/>
        <end position="133"/>
    </location>
</feature>
<keyword evidence="3" id="KW-0902">Two-component regulatory system</keyword>
<keyword evidence="8" id="KW-1185">Reference proteome</keyword>
<dbReference type="PANTHER" id="PTHR24421:SF59">
    <property type="entry name" value="OXYGEN SENSOR HISTIDINE KINASE NREB"/>
    <property type="match status" value="1"/>
</dbReference>
<keyword evidence="5" id="KW-1133">Transmembrane helix</keyword>
<dbReference type="GO" id="GO:0016020">
    <property type="term" value="C:membrane"/>
    <property type="evidence" value="ECO:0007669"/>
    <property type="project" value="InterPro"/>
</dbReference>
<dbReference type="GO" id="GO:0000155">
    <property type="term" value="F:phosphorelay sensor kinase activity"/>
    <property type="evidence" value="ECO:0007669"/>
    <property type="project" value="InterPro"/>
</dbReference>
<feature type="domain" description="Histidine kinase/HSP90-like ATPase" evidence="6">
    <location>
        <begin position="328"/>
        <end position="417"/>
    </location>
</feature>
<evidence type="ECO:0000313" key="7">
    <source>
        <dbReference type="EMBL" id="QBI21316.1"/>
    </source>
</evidence>
<dbReference type="Gene3D" id="3.30.565.10">
    <property type="entry name" value="Histidine kinase-like ATPase, C-terminal domain"/>
    <property type="match status" value="1"/>
</dbReference>
<dbReference type="SUPFAM" id="SSF55874">
    <property type="entry name" value="ATPase domain of HSP90 chaperone/DNA topoisomerase II/histidine kinase"/>
    <property type="match status" value="1"/>
</dbReference>
<feature type="transmembrane region" description="Helical" evidence="5">
    <location>
        <begin position="48"/>
        <end position="69"/>
    </location>
</feature>
<gene>
    <name evidence="7" type="ORF">ER308_18225</name>
</gene>
<keyword evidence="2 7" id="KW-0418">Kinase</keyword>
<feature type="transmembrane region" description="Helical" evidence="5">
    <location>
        <begin position="180"/>
        <end position="200"/>
    </location>
</feature>
<evidence type="ECO:0000313" key="8">
    <source>
        <dbReference type="Proteomes" id="UP000291469"/>
    </source>
</evidence>
<dbReference type="InterPro" id="IPR011712">
    <property type="entry name" value="Sig_transdc_His_kin_sub3_dim/P"/>
</dbReference>
<dbReference type="KEGG" id="erz:ER308_18225"/>
<dbReference type="OrthoDB" id="3573097at2"/>
<protein>
    <submittedName>
        <fullName evidence="7">Sensor histidine kinase</fullName>
    </submittedName>
</protein>
<evidence type="ECO:0000256" key="3">
    <source>
        <dbReference type="ARBA" id="ARBA00023012"/>
    </source>
</evidence>
<reference evidence="7 8" key="1">
    <citation type="submission" date="2019-01" db="EMBL/GenBank/DDBJ databases">
        <title>Egibacter rhizosphaerae EGI 80759T.</title>
        <authorList>
            <person name="Chen D.-D."/>
            <person name="Tian Y."/>
            <person name="Jiao J.-Y."/>
            <person name="Zhang X.-T."/>
            <person name="Zhang Y.-G."/>
            <person name="Zhang Y."/>
            <person name="Xiao M."/>
            <person name="Shu W.-S."/>
            <person name="Li W.-J."/>
        </authorList>
    </citation>
    <scope>NUCLEOTIDE SEQUENCE [LARGE SCALE GENOMIC DNA]</scope>
    <source>
        <strain evidence="7 8">EGI 80759</strain>
    </source>
</reference>
<dbReference type="InterPro" id="IPR003594">
    <property type="entry name" value="HATPase_dom"/>
</dbReference>
<keyword evidence="5" id="KW-0472">Membrane</keyword>
<evidence type="ECO:0000256" key="2">
    <source>
        <dbReference type="ARBA" id="ARBA00022777"/>
    </source>
</evidence>
<dbReference type="GO" id="GO:0046983">
    <property type="term" value="F:protein dimerization activity"/>
    <property type="evidence" value="ECO:0007669"/>
    <property type="project" value="InterPro"/>
</dbReference>
<evidence type="ECO:0000259" key="6">
    <source>
        <dbReference type="SMART" id="SM00387"/>
    </source>
</evidence>
<dbReference type="Pfam" id="PF02518">
    <property type="entry name" value="HATPase_c"/>
    <property type="match status" value="1"/>
</dbReference>
<evidence type="ECO:0000256" key="4">
    <source>
        <dbReference type="SAM" id="MobiDB-lite"/>
    </source>
</evidence>
<dbReference type="Pfam" id="PF07730">
    <property type="entry name" value="HisKA_3"/>
    <property type="match status" value="1"/>
</dbReference>
<organism evidence="7 8">
    <name type="scientific">Egibacter rhizosphaerae</name>
    <dbReference type="NCBI Taxonomy" id="1670831"/>
    <lineage>
        <taxon>Bacteria</taxon>
        <taxon>Bacillati</taxon>
        <taxon>Actinomycetota</taxon>
        <taxon>Nitriliruptoria</taxon>
        <taxon>Egibacterales</taxon>
        <taxon>Egibacteraceae</taxon>
        <taxon>Egibacter</taxon>
    </lineage>
</organism>
<dbReference type="SMART" id="SM00387">
    <property type="entry name" value="HATPase_c"/>
    <property type="match status" value="1"/>
</dbReference>
<feature type="transmembrane region" description="Helical" evidence="5">
    <location>
        <begin position="153"/>
        <end position="173"/>
    </location>
</feature>
<dbReference type="EMBL" id="CP036402">
    <property type="protein sequence ID" value="QBI21316.1"/>
    <property type="molecule type" value="Genomic_DNA"/>
</dbReference>
<evidence type="ECO:0000256" key="5">
    <source>
        <dbReference type="SAM" id="Phobius"/>
    </source>
</evidence>
<dbReference type="Gene3D" id="1.20.5.1930">
    <property type="match status" value="1"/>
</dbReference>